<organism evidence="3 6">
    <name type="scientific">Helicobacter typhlonius</name>
    <dbReference type="NCBI Taxonomy" id="76936"/>
    <lineage>
        <taxon>Bacteria</taxon>
        <taxon>Pseudomonadati</taxon>
        <taxon>Campylobacterota</taxon>
        <taxon>Epsilonproteobacteria</taxon>
        <taxon>Campylobacterales</taxon>
        <taxon>Helicobacteraceae</taxon>
        <taxon>Helicobacter</taxon>
    </lineage>
</organism>
<dbReference type="Gene3D" id="1.10.287.1490">
    <property type="match status" value="1"/>
</dbReference>
<dbReference type="RefSeq" id="WP_034328293.1">
    <property type="nucleotide sequence ID" value="NZ_CAJTQN010000002.1"/>
</dbReference>
<evidence type="ECO:0000259" key="2">
    <source>
        <dbReference type="Pfam" id="PF02591"/>
    </source>
</evidence>
<evidence type="ECO:0000313" key="4">
    <source>
        <dbReference type="EMBL" id="TLD79217.1"/>
    </source>
</evidence>
<dbReference type="PATRIC" id="fig|76936.10.peg.1638"/>
<evidence type="ECO:0000256" key="1">
    <source>
        <dbReference type="SAM" id="Coils"/>
    </source>
</evidence>
<proteinExistence type="predicted"/>
<protein>
    <recommendedName>
        <fullName evidence="2">C4-type zinc ribbon domain-containing protein</fullName>
    </recommendedName>
</protein>
<dbReference type="PANTHER" id="PTHR39082">
    <property type="entry name" value="PHOSPHOLIPASE C-BETA-2-RELATED"/>
    <property type="match status" value="1"/>
</dbReference>
<evidence type="ECO:0000313" key="3">
    <source>
        <dbReference type="EMBL" id="CUU40560.1"/>
    </source>
</evidence>
<dbReference type="PANTHER" id="PTHR39082:SF1">
    <property type="entry name" value="SCAVENGER RECEPTOR CLASS A MEMBER 3"/>
    <property type="match status" value="1"/>
</dbReference>
<keyword evidence="1" id="KW-0175">Coiled coil</keyword>
<dbReference type="EMBL" id="LN907858">
    <property type="protein sequence ID" value="CUU40560.1"/>
    <property type="molecule type" value="Genomic_DNA"/>
</dbReference>
<dbReference type="OrthoDB" id="9795058at2"/>
<dbReference type="AlphaFoldDB" id="A0A099UAY6"/>
<sequence>MNKHLQELIQVANFDKQIDDLEPKILQVRFELDGKIRQKAQILKDIETLSDEIKGIDLEISKHDRNIQEASAKLEQIAKKQKEVKTEKEFRALDVETDIAKENMTHSNAEIERLEASKNAKAEQKESYAPKLDELGAIIETLEAQTQQQVQEIKQKQQELFNQKEALIAQMDSKITGFYAKIRRWALNTSVVPVFKQACGGCFIKLNDSIYNEICKGNDIINCPHCGRILYTSNQSETPATEKPKKKAKA</sequence>
<dbReference type="Proteomes" id="UP000064525">
    <property type="component" value="Chromosome I"/>
</dbReference>
<dbReference type="KEGG" id="hty:BN2458_PEG1677"/>
<feature type="coiled-coil region" evidence="1">
    <location>
        <begin position="60"/>
        <end position="170"/>
    </location>
</feature>
<gene>
    <name evidence="3" type="ORF">BN2458_PEG1677</name>
    <name evidence="4" type="ORF">LS75_002670</name>
</gene>
<feature type="domain" description="C4-type zinc ribbon" evidence="2">
    <location>
        <begin position="198"/>
        <end position="230"/>
    </location>
</feature>
<evidence type="ECO:0000313" key="6">
    <source>
        <dbReference type="Proteomes" id="UP000064525"/>
    </source>
</evidence>
<name>A0A099UAY6_9HELI</name>
<reference evidence="4 5" key="1">
    <citation type="journal article" date="2014" name="Genome Announc.">
        <title>Draft genome sequences of eight enterohepatic helicobacter species isolated from both laboratory and wild rodents.</title>
        <authorList>
            <person name="Sheh A."/>
            <person name="Shen Z."/>
            <person name="Fox J.G."/>
        </authorList>
    </citation>
    <scope>NUCLEOTIDE SEQUENCE [LARGE SCALE GENOMIC DNA]</scope>
    <source>
        <strain evidence="4 5">MIT 98-6810</strain>
    </source>
</reference>
<dbReference type="GeneID" id="78151834"/>
<dbReference type="EMBL" id="JRPF02000002">
    <property type="protein sequence ID" value="TLD79217.1"/>
    <property type="molecule type" value="Genomic_DNA"/>
</dbReference>
<reference evidence="3" key="3">
    <citation type="submission" date="2015-11" db="EMBL/GenBank/DDBJ databases">
        <authorList>
            <person name="Zhang Y."/>
            <person name="Guo Z."/>
        </authorList>
    </citation>
    <scope>NUCLEOTIDE SEQUENCE</scope>
    <source>
        <strain evidence="3">1</strain>
    </source>
</reference>
<dbReference type="Pfam" id="PF02591">
    <property type="entry name" value="Zn_ribbon_9"/>
    <property type="match status" value="1"/>
</dbReference>
<accession>A0A099UAY6</accession>
<evidence type="ECO:0000313" key="5">
    <source>
        <dbReference type="Proteomes" id="UP000029925"/>
    </source>
</evidence>
<dbReference type="STRING" id="76936.BN2458_PEG1677"/>
<keyword evidence="5" id="KW-1185">Reference proteome</keyword>
<dbReference type="InterPro" id="IPR052376">
    <property type="entry name" value="Oxidative_Scav/Glycosyltrans"/>
</dbReference>
<reference evidence="6" key="2">
    <citation type="submission" date="2015-11" db="EMBL/GenBank/DDBJ databases">
        <authorList>
            <person name="Anvar S.Y."/>
        </authorList>
    </citation>
    <scope>NUCLEOTIDE SEQUENCE [LARGE SCALE GENOMIC DNA]</scope>
</reference>
<dbReference type="Proteomes" id="UP000029925">
    <property type="component" value="Unassembled WGS sequence"/>
</dbReference>
<dbReference type="InterPro" id="IPR003743">
    <property type="entry name" value="Zf-RING_7"/>
</dbReference>